<gene>
    <name evidence="6" type="ORF">HUE87_08890</name>
</gene>
<dbReference type="EMBL" id="CP054493">
    <property type="protein sequence ID" value="QOY54002.1"/>
    <property type="molecule type" value="Genomic_DNA"/>
</dbReference>
<dbReference type="CDD" id="cd00796">
    <property type="entry name" value="INT_Rci_Hp1_C"/>
    <property type="match status" value="1"/>
</dbReference>
<evidence type="ECO:0000256" key="3">
    <source>
        <dbReference type="ARBA" id="ARBA00023125"/>
    </source>
</evidence>
<dbReference type="GO" id="GO:0006310">
    <property type="term" value="P:DNA recombination"/>
    <property type="evidence" value="ECO:0007669"/>
    <property type="project" value="UniProtKB-KW"/>
</dbReference>
<accession>A0A7S7LYX1</accession>
<dbReference type="KEGG" id="smas:HUE87_08890"/>
<dbReference type="InterPro" id="IPR013762">
    <property type="entry name" value="Integrase-like_cat_sf"/>
</dbReference>
<dbReference type="GO" id="GO:0003677">
    <property type="term" value="F:DNA binding"/>
    <property type="evidence" value="ECO:0007669"/>
    <property type="project" value="UniProtKB-KW"/>
</dbReference>
<evidence type="ECO:0000256" key="4">
    <source>
        <dbReference type="ARBA" id="ARBA00023172"/>
    </source>
</evidence>
<dbReference type="SUPFAM" id="SSF56349">
    <property type="entry name" value="DNA breaking-rejoining enzymes"/>
    <property type="match status" value="1"/>
</dbReference>
<dbReference type="Pfam" id="PF00589">
    <property type="entry name" value="Phage_integrase"/>
    <property type="match status" value="1"/>
</dbReference>
<reference evidence="6 7" key="1">
    <citation type="submission" date="2020-05" db="EMBL/GenBank/DDBJ databases">
        <title>Sulfurimonas marisnigri, sp. nov., and Sulfurimonas baltica, sp. nov., manganese oxide reducing chemolithoautotrophs of the class Epsilonproteobacteria isolated from the pelagic redoxclines of the Black and Baltic Seas and emended description of the genus Sulfurimonas.</title>
        <authorList>
            <person name="Henkel J.V."/>
            <person name="Laudan C."/>
            <person name="Werner J."/>
            <person name="Neu T."/>
            <person name="Plewe S."/>
            <person name="Sproer C."/>
            <person name="Bunk B."/>
            <person name="Schulz-Vogt H.N."/>
        </authorList>
    </citation>
    <scope>NUCLEOTIDE SEQUENCE [LARGE SCALE GENOMIC DNA]</scope>
    <source>
        <strain evidence="6 7">SoZ1</strain>
    </source>
</reference>
<name>A0A7S7LYX1_9BACT</name>
<proteinExistence type="inferred from homology"/>
<dbReference type="PANTHER" id="PTHR30629:SF2">
    <property type="entry name" value="PROPHAGE INTEGRASE INTS-RELATED"/>
    <property type="match status" value="1"/>
</dbReference>
<organism evidence="6 7">
    <name type="scientific">Candidatus Sulfurimonas marisnigri</name>
    <dbReference type="NCBI Taxonomy" id="2740405"/>
    <lineage>
        <taxon>Bacteria</taxon>
        <taxon>Pseudomonadati</taxon>
        <taxon>Campylobacterota</taxon>
        <taxon>Epsilonproteobacteria</taxon>
        <taxon>Campylobacterales</taxon>
        <taxon>Sulfurimonadaceae</taxon>
        <taxon>Sulfurimonas</taxon>
    </lineage>
</organism>
<dbReference type="PANTHER" id="PTHR30629">
    <property type="entry name" value="PROPHAGE INTEGRASE"/>
    <property type="match status" value="1"/>
</dbReference>
<dbReference type="Proteomes" id="UP000593836">
    <property type="component" value="Chromosome"/>
</dbReference>
<keyword evidence="3" id="KW-0238">DNA-binding</keyword>
<dbReference type="InterPro" id="IPR050808">
    <property type="entry name" value="Phage_Integrase"/>
</dbReference>
<evidence type="ECO:0000313" key="6">
    <source>
        <dbReference type="EMBL" id="QOY54002.1"/>
    </source>
</evidence>
<evidence type="ECO:0000256" key="1">
    <source>
        <dbReference type="ARBA" id="ARBA00008857"/>
    </source>
</evidence>
<protein>
    <submittedName>
        <fullName evidence="6">Site-specific integrase</fullName>
    </submittedName>
</protein>
<comment type="similarity">
    <text evidence="1">Belongs to the 'phage' integrase family.</text>
</comment>
<keyword evidence="2" id="KW-0229">DNA integration</keyword>
<dbReference type="InterPro" id="IPR010998">
    <property type="entry name" value="Integrase_recombinase_N"/>
</dbReference>
<dbReference type="InterPro" id="IPR002104">
    <property type="entry name" value="Integrase_catalytic"/>
</dbReference>
<evidence type="ECO:0000256" key="2">
    <source>
        <dbReference type="ARBA" id="ARBA00022908"/>
    </source>
</evidence>
<dbReference type="GO" id="GO:0015074">
    <property type="term" value="P:DNA integration"/>
    <property type="evidence" value="ECO:0007669"/>
    <property type="project" value="UniProtKB-KW"/>
</dbReference>
<keyword evidence="7" id="KW-1185">Reference proteome</keyword>
<sequence length="363" mass="41585">MSRIKSKKYSGVYLNKLEDGDISYSVMYKDEDNKTKRFTIGKKSNGITETYAYNKRNEFVNKIKLGEEPTAVTNKKKKDIITLDSVAVESYEQKEKHNRNNQKSKRKYEIHVSPTLGKRDIRSITSADVEKLQTLKLKSFSPKMVNTILGELSTVFNYGIDKEIIALNPIKKVKSLKVDNTRERYLNKDEISLLLKRTKEDEQIHIFTLLALTTGARANAIASLTPRDINFDTKIINILDEKNNERYTAFLANDELESLLRNRTLGKKVFALILEDNNPNVYNQISYKMASLLDTLFNKGITETKHRVVIHSLRHTFASHLAINGTPIFTIQKLLNHKDINMTLRYAKLAPDSGRESVQGLLL</sequence>
<dbReference type="PROSITE" id="PS51898">
    <property type="entry name" value="TYR_RECOMBINASE"/>
    <property type="match status" value="1"/>
</dbReference>
<evidence type="ECO:0000313" key="7">
    <source>
        <dbReference type="Proteomes" id="UP000593836"/>
    </source>
</evidence>
<dbReference type="RefSeq" id="WP_194365943.1">
    <property type="nucleotide sequence ID" value="NZ_CP054493.1"/>
</dbReference>
<dbReference type="InterPro" id="IPR011010">
    <property type="entry name" value="DNA_brk_join_enz"/>
</dbReference>
<keyword evidence="4" id="KW-0233">DNA recombination</keyword>
<dbReference type="Gene3D" id="1.10.150.130">
    <property type="match status" value="1"/>
</dbReference>
<evidence type="ECO:0000259" key="5">
    <source>
        <dbReference type="PROSITE" id="PS51898"/>
    </source>
</evidence>
<dbReference type="Gene3D" id="1.10.443.10">
    <property type="entry name" value="Intergrase catalytic core"/>
    <property type="match status" value="1"/>
</dbReference>
<feature type="domain" description="Tyr recombinase" evidence="5">
    <location>
        <begin position="181"/>
        <end position="359"/>
    </location>
</feature>
<dbReference type="AlphaFoldDB" id="A0A7S7LYX1"/>